<dbReference type="EMBL" id="AYXG01000241">
    <property type="protein sequence ID" value="EWC58365.1"/>
    <property type="molecule type" value="Genomic_DNA"/>
</dbReference>
<name>W7IC58_9PSEU</name>
<protein>
    <submittedName>
        <fullName evidence="2">Uncharacterized protein</fullName>
    </submittedName>
</protein>
<comment type="caution">
    <text evidence="2">The sequence shown here is derived from an EMBL/GenBank/DDBJ whole genome shotgun (WGS) entry which is preliminary data.</text>
</comment>
<evidence type="ECO:0000313" key="3">
    <source>
        <dbReference type="Proteomes" id="UP000019277"/>
    </source>
</evidence>
<feature type="compositionally biased region" description="Basic residues" evidence="1">
    <location>
        <begin position="62"/>
        <end position="71"/>
    </location>
</feature>
<gene>
    <name evidence="2" type="ORF">UO65_6257</name>
</gene>
<reference evidence="2 3" key="1">
    <citation type="journal article" date="2014" name="Genome Announc.">
        <title>Draft Genome Sequence of the Antitrypanosomally Active Sponge-Associated Bacterium Actinokineospora sp. Strain EG49.</title>
        <authorList>
            <person name="Harjes J."/>
            <person name="Ryu T."/>
            <person name="Abdelmohsen U.R."/>
            <person name="Moitinho-Silva L."/>
            <person name="Horn H."/>
            <person name="Ravasi T."/>
            <person name="Hentschel U."/>
        </authorList>
    </citation>
    <scope>NUCLEOTIDE SEQUENCE [LARGE SCALE GENOMIC DNA]</scope>
    <source>
        <strain evidence="2 3">EG49</strain>
    </source>
</reference>
<evidence type="ECO:0000256" key="1">
    <source>
        <dbReference type="SAM" id="MobiDB-lite"/>
    </source>
</evidence>
<proteinExistence type="predicted"/>
<dbReference type="AlphaFoldDB" id="W7IC58"/>
<dbReference type="Proteomes" id="UP000019277">
    <property type="component" value="Unassembled WGS sequence"/>
</dbReference>
<feature type="compositionally biased region" description="Polar residues" evidence="1">
    <location>
        <begin position="72"/>
        <end position="82"/>
    </location>
</feature>
<evidence type="ECO:0000313" key="2">
    <source>
        <dbReference type="EMBL" id="EWC58365.1"/>
    </source>
</evidence>
<dbReference type="STRING" id="909613.UO65_6257"/>
<sequence>MLGQRRSPPLAGMLDPRLVPDVGSGPWVSSNEHPQGCPQLCTKVRRTSGGTRRGASRYSVVLRHRPGRGSHPRQSGKGQHGNNGRPPPQGAPVRRPGFEPRRPGAYPQQVSRLRRVGSACHSAATHRVVDRQGGRGDLIDQPDREIES</sequence>
<feature type="region of interest" description="Disordered" evidence="1">
    <location>
        <begin position="1"/>
        <end position="148"/>
    </location>
</feature>
<keyword evidence="3" id="KW-1185">Reference proteome</keyword>
<accession>W7IC58</accession>
<organism evidence="2 3">
    <name type="scientific">Actinokineospora spheciospongiae</name>
    <dbReference type="NCBI Taxonomy" id="909613"/>
    <lineage>
        <taxon>Bacteria</taxon>
        <taxon>Bacillati</taxon>
        <taxon>Actinomycetota</taxon>
        <taxon>Actinomycetes</taxon>
        <taxon>Pseudonocardiales</taxon>
        <taxon>Pseudonocardiaceae</taxon>
        <taxon>Actinokineospora</taxon>
    </lineage>
</organism>
<feature type="compositionally biased region" description="Basic and acidic residues" evidence="1">
    <location>
        <begin position="127"/>
        <end position="148"/>
    </location>
</feature>